<evidence type="ECO:0000259" key="5">
    <source>
        <dbReference type="PROSITE" id="PS51007"/>
    </source>
</evidence>
<accession>A0ABZ3F6H5</accession>
<feature type="domain" description="Cytochrome c" evidence="5">
    <location>
        <begin position="49"/>
        <end position="137"/>
    </location>
</feature>
<evidence type="ECO:0000256" key="4">
    <source>
        <dbReference type="PROSITE-ProRule" id="PRU00433"/>
    </source>
</evidence>
<dbReference type="InterPro" id="IPR009056">
    <property type="entry name" value="Cyt_c-like_dom"/>
</dbReference>
<dbReference type="Pfam" id="PF00034">
    <property type="entry name" value="Cytochrom_C"/>
    <property type="match status" value="1"/>
</dbReference>
<evidence type="ECO:0000313" key="7">
    <source>
        <dbReference type="Proteomes" id="UP001434737"/>
    </source>
</evidence>
<name>A0ABZ3F6H5_9HELI</name>
<dbReference type="RefSeq" id="WP_300451938.1">
    <property type="nucleotide sequence ID" value="NZ_CP145316.1"/>
</dbReference>
<keyword evidence="7" id="KW-1185">Reference proteome</keyword>
<protein>
    <submittedName>
        <fullName evidence="6">C-type cytochrome</fullName>
    </submittedName>
</protein>
<dbReference type="Gene3D" id="1.10.760.10">
    <property type="entry name" value="Cytochrome c-like domain"/>
    <property type="match status" value="1"/>
</dbReference>
<gene>
    <name evidence="6" type="ORF">V3I05_03500</name>
</gene>
<keyword evidence="1 4" id="KW-0349">Heme</keyword>
<proteinExistence type="predicted"/>
<keyword evidence="3 4" id="KW-0408">Iron</keyword>
<reference evidence="6 7" key="1">
    <citation type="submission" date="2024-02" db="EMBL/GenBank/DDBJ databases">
        <title>Genome and pathogenicity analysis of Helicobacter mastomyrinus isolated from mice.</title>
        <authorList>
            <person name="Zhu L."/>
        </authorList>
    </citation>
    <scope>NUCLEOTIDE SEQUENCE [LARGE SCALE GENOMIC DNA]</scope>
    <source>
        <strain evidence="6 7">Hm-17</strain>
    </source>
</reference>
<evidence type="ECO:0000256" key="3">
    <source>
        <dbReference type="ARBA" id="ARBA00023004"/>
    </source>
</evidence>
<dbReference type="InterPro" id="IPR036909">
    <property type="entry name" value="Cyt_c-like_dom_sf"/>
</dbReference>
<sequence>MTEHRIKSIKARRISLSIQFIPILIAFVWLILCIPSAYGAPSFDFSVANSLESGGNLYKRACAHCHGKTGELIPPGDKASRPIAGMRKNTLVRILNAYRDGIANGGGASGTMSAALMRYKFTDQDIEDIAFYLESLRGQQEREYTREEALAIARERARRRAEEQKSRRDNFIVLTKAESVAEVSCQCPAQHIAQAIAPQPIAKPKTFKGYYYQVAAYRGEVPKDIMDKIAKYPYIVHISQDGGKPLYRYLIGAYDTYNDTKRDKQTITFLTKTTHVQRNMQPIVRYLDGNNTLREVLEDGSLGGSIARGVNVFHGKSAPTHNPAPTLPFFRNIETPRKGEQAEEGEADTGYYYVFATHDKDISKEALDYIAEQSYVFFKTQNVDSTAKFIDGYYYILATYEGEVPNGTLQNIAKYPYALYRANGYIYIMMGQFKTKAAMRSYAKIAQEITDIIHAPQNQKETPRVAHIKDKKMTIEETITQSTEYKQTRF</sequence>
<dbReference type="Proteomes" id="UP001434737">
    <property type="component" value="Chromosome"/>
</dbReference>
<evidence type="ECO:0000256" key="2">
    <source>
        <dbReference type="ARBA" id="ARBA00022723"/>
    </source>
</evidence>
<keyword evidence="2 4" id="KW-0479">Metal-binding</keyword>
<dbReference type="SUPFAM" id="SSF46626">
    <property type="entry name" value="Cytochrome c"/>
    <property type="match status" value="1"/>
</dbReference>
<dbReference type="EMBL" id="CP145316">
    <property type="protein sequence ID" value="XAM18758.1"/>
    <property type="molecule type" value="Genomic_DNA"/>
</dbReference>
<dbReference type="PROSITE" id="PS51007">
    <property type="entry name" value="CYTC"/>
    <property type="match status" value="1"/>
</dbReference>
<evidence type="ECO:0000313" key="6">
    <source>
        <dbReference type="EMBL" id="XAM18758.1"/>
    </source>
</evidence>
<evidence type="ECO:0000256" key="1">
    <source>
        <dbReference type="ARBA" id="ARBA00022617"/>
    </source>
</evidence>
<organism evidence="6 7">
    <name type="scientific">Helicobacter mastomyrinus</name>
    <dbReference type="NCBI Taxonomy" id="287948"/>
    <lineage>
        <taxon>Bacteria</taxon>
        <taxon>Pseudomonadati</taxon>
        <taxon>Campylobacterota</taxon>
        <taxon>Epsilonproteobacteria</taxon>
        <taxon>Campylobacterales</taxon>
        <taxon>Helicobacteraceae</taxon>
        <taxon>Helicobacter</taxon>
    </lineage>
</organism>